<evidence type="ECO:0000256" key="2">
    <source>
        <dbReference type="ARBA" id="ARBA00022771"/>
    </source>
</evidence>
<dbReference type="CDD" id="cd16449">
    <property type="entry name" value="RING-HC"/>
    <property type="match status" value="1"/>
</dbReference>
<dbReference type="PROSITE" id="PS00518">
    <property type="entry name" value="ZF_RING_1"/>
    <property type="match status" value="1"/>
</dbReference>
<keyword evidence="1" id="KW-0479">Metal-binding</keyword>
<evidence type="ECO:0000313" key="8">
    <source>
        <dbReference type="Proteomes" id="UP001283361"/>
    </source>
</evidence>
<dbReference type="PROSITE" id="PS50089">
    <property type="entry name" value="ZF_RING_2"/>
    <property type="match status" value="1"/>
</dbReference>
<organism evidence="7 8">
    <name type="scientific">Elysia crispata</name>
    <name type="common">lettuce slug</name>
    <dbReference type="NCBI Taxonomy" id="231223"/>
    <lineage>
        <taxon>Eukaryota</taxon>
        <taxon>Metazoa</taxon>
        <taxon>Spiralia</taxon>
        <taxon>Lophotrochozoa</taxon>
        <taxon>Mollusca</taxon>
        <taxon>Gastropoda</taxon>
        <taxon>Heterobranchia</taxon>
        <taxon>Euthyneura</taxon>
        <taxon>Panpulmonata</taxon>
        <taxon>Sacoglossa</taxon>
        <taxon>Placobranchoidea</taxon>
        <taxon>Plakobranchidae</taxon>
        <taxon>Elysia</taxon>
    </lineage>
</organism>
<reference evidence="7" key="1">
    <citation type="journal article" date="2023" name="G3 (Bethesda)">
        <title>A reference genome for the long-term kleptoplast-retaining sea slug Elysia crispata morphotype clarki.</title>
        <authorList>
            <person name="Eastman K.E."/>
            <person name="Pendleton A.L."/>
            <person name="Shaikh M.A."/>
            <person name="Suttiyut T."/>
            <person name="Ogas R."/>
            <person name="Tomko P."/>
            <person name="Gavelis G."/>
            <person name="Widhalm J.R."/>
            <person name="Wisecaver J.H."/>
        </authorList>
    </citation>
    <scope>NUCLEOTIDE SEQUENCE</scope>
    <source>
        <strain evidence="7">ECLA1</strain>
    </source>
</reference>
<name>A0AAE1CMU2_9GAST</name>
<gene>
    <name evidence="7" type="ORF">RRG08_032029</name>
</gene>
<evidence type="ECO:0000259" key="6">
    <source>
        <dbReference type="PROSITE" id="PS50089"/>
    </source>
</evidence>
<dbReference type="SUPFAM" id="SSF57850">
    <property type="entry name" value="RING/U-box"/>
    <property type="match status" value="1"/>
</dbReference>
<evidence type="ECO:0000256" key="5">
    <source>
        <dbReference type="SAM" id="MobiDB-lite"/>
    </source>
</evidence>
<dbReference type="EMBL" id="JAWDGP010007454">
    <property type="protein sequence ID" value="KAK3717547.1"/>
    <property type="molecule type" value="Genomic_DNA"/>
</dbReference>
<dbReference type="SMART" id="SM00184">
    <property type="entry name" value="RING"/>
    <property type="match status" value="1"/>
</dbReference>
<protein>
    <recommendedName>
        <fullName evidence="6">RING-type domain-containing protein</fullName>
    </recommendedName>
</protein>
<dbReference type="InterPro" id="IPR001841">
    <property type="entry name" value="Znf_RING"/>
</dbReference>
<dbReference type="Proteomes" id="UP001283361">
    <property type="component" value="Unassembled WGS sequence"/>
</dbReference>
<evidence type="ECO:0000256" key="4">
    <source>
        <dbReference type="PROSITE-ProRule" id="PRU00175"/>
    </source>
</evidence>
<accession>A0AAE1CMU2</accession>
<feature type="region of interest" description="Disordered" evidence="5">
    <location>
        <begin position="1"/>
        <end position="31"/>
    </location>
</feature>
<dbReference type="InterPro" id="IPR017907">
    <property type="entry name" value="Znf_RING_CS"/>
</dbReference>
<dbReference type="AlphaFoldDB" id="A0AAE1CMU2"/>
<evidence type="ECO:0000256" key="1">
    <source>
        <dbReference type="ARBA" id="ARBA00022723"/>
    </source>
</evidence>
<sequence length="241" mass="27488">MKPKLASQGRLRRKKASPLADRSRSTEDCNNPVLGKQEVTVLDLANKPEILELNVLLQDGNKGGTSCAKLSSEQNVHEQRFSCFICMEARLEMIGGTCQHRICSRCLYDEHGILRDMMEKCPVCQFSHSFPFYKPEILEDNVMLQRALGVRSCPNHGCAVEMWEWEIDGHLSNCQFAPLPSSRLPEDQFPASTSNEMPSNFKEVDNEKRTKVERTWKRPVAKPSKKESEPVRRSHRKSLLS</sequence>
<keyword evidence="3" id="KW-0862">Zinc</keyword>
<keyword evidence="8" id="KW-1185">Reference proteome</keyword>
<feature type="domain" description="RING-type" evidence="6">
    <location>
        <begin position="83"/>
        <end position="125"/>
    </location>
</feature>
<dbReference type="Gene3D" id="3.30.40.10">
    <property type="entry name" value="Zinc/RING finger domain, C3HC4 (zinc finger)"/>
    <property type="match status" value="1"/>
</dbReference>
<feature type="compositionally biased region" description="Basic and acidic residues" evidence="5">
    <location>
        <begin position="202"/>
        <end position="216"/>
    </location>
</feature>
<proteinExistence type="predicted"/>
<keyword evidence="2 4" id="KW-0863">Zinc-finger</keyword>
<evidence type="ECO:0000256" key="3">
    <source>
        <dbReference type="ARBA" id="ARBA00022833"/>
    </source>
</evidence>
<dbReference type="InterPro" id="IPR013083">
    <property type="entry name" value="Znf_RING/FYVE/PHD"/>
</dbReference>
<feature type="region of interest" description="Disordered" evidence="5">
    <location>
        <begin position="185"/>
        <end position="241"/>
    </location>
</feature>
<evidence type="ECO:0000313" key="7">
    <source>
        <dbReference type="EMBL" id="KAK3717547.1"/>
    </source>
</evidence>
<dbReference type="GO" id="GO:0008270">
    <property type="term" value="F:zinc ion binding"/>
    <property type="evidence" value="ECO:0007669"/>
    <property type="project" value="UniProtKB-KW"/>
</dbReference>
<comment type="caution">
    <text evidence="7">The sequence shown here is derived from an EMBL/GenBank/DDBJ whole genome shotgun (WGS) entry which is preliminary data.</text>
</comment>